<dbReference type="EMBL" id="FQUU01000016">
    <property type="protein sequence ID" value="SHF70813.1"/>
    <property type="molecule type" value="Genomic_DNA"/>
</dbReference>
<feature type="transmembrane region" description="Helical" evidence="4">
    <location>
        <begin position="6"/>
        <end position="29"/>
    </location>
</feature>
<evidence type="ECO:0000256" key="3">
    <source>
        <dbReference type="ARBA" id="ARBA00022679"/>
    </source>
</evidence>
<dbReference type="InterPro" id="IPR029044">
    <property type="entry name" value="Nucleotide-diphossugar_trans"/>
</dbReference>
<keyword evidence="2" id="KW-0328">Glycosyltransferase</keyword>
<reference evidence="5 6" key="1">
    <citation type="submission" date="2016-11" db="EMBL/GenBank/DDBJ databases">
        <authorList>
            <person name="Jaros S."/>
            <person name="Januszkiewicz K."/>
            <person name="Wedrychowicz H."/>
        </authorList>
    </citation>
    <scope>NUCLEOTIDE SEQUENCE [LARGE SCALE GENOMIC DNA]</scope>
    <source>
        <strain evidence="5 6">DSM 18119</strain>
    </source>
</reference>
<keyword evidence="4" id="KW-0472">Membrane</keyword>
<feature type="transmembrane region" description="Helical" evidence="4">
    <location>
        <begin position="302"/>
        <end position="322"/>
    </location>
</feature>
<dbReference type="OrthoDB" id="1523666at2"/>
<dbReference type="SUPFAM" id="SSF53448">
    <property type="entry name" value="Nucleotide-diphospho-sugar transferases"/>
    <property type="match status" value="1"/>
</dbReference>
<accession>A0A1M5DUX7</accession>
<sequence>MLSTFLNVFFWIIFVYFFLSVLYLFILSVSGKLFYKKGKFAATTPSKRIAVFVPAYKEDGIIVSTANSMLKLDYPRELYDVYILADSFQEETLIELRKIDVEVIEVKFEKSTKAKALNVGFNKIAKEYDIALICDADNVLAKNFLRKVNDAFNANAKAIQGQRVAKNMDTSYAILDSCSEGINNHIFRKGTNAVGLASAVIGSGMAFEYNTVKKVLSEIHAVGGFDRPLQIKIVEQRIKIEYLEDALIFDEKVDSLQAFQQQRKRWLSSQFVYMKQFFFPGIKQLLKGNVSYFNLAIANNLVLPRAYLILLLPLLVVITFFLNSGWFVYFLITGILYFVTLAVALPIVLVNKKLFNAILKMPEAVIAMIMTAFQMKNANKTFIHTVHTKTEVSNTLYNQGTE</sequence>
<keyword evidence="6" id="KW-1185">Reference proteome</keyword>
<keyword evidence="4" id="KW-0812">Transmembrane</keyword>
<keyword evidence="4" id="KW-1133">Transmembrane helix</keyword>
<dbReference type="STRING" id="1121884.SAMN02745131_03351"/>
<evidence type="ECO:0000256" key="1">
    <source>
        <dbReference type="ARBA" id="ARBA00006739"/>
    </source>
</evidence>
<name>A0A1M5DUX7_9BACT</name>
<evidence type="ECO:0000313" key="6">
    <source>
        <dbReference type="Proteomes" id="UP000184048"/>
    </source>
</evidence>
<dbReference type="GO" id="GO:0016757">
    <property type="term" value="F:glycosyltransferase activity"/>
    <property type="evidence" value="ECO:0007669"/>
    <property type="project" value="UniProtKB-KW"/>
</dbReference>
<dbReference type="Gene3D" id="3.90.550.10">
    <property type="entry name" value="Spore Coat Polysaccharide Biosynthesis Protein SpsA, Chain A"/>
    <property type="match status" value="1"/>
</dbReference>
<gene>
    <name evidence="5" type="ORF">SAMN02745131_03351</name>
</gene>
<organism evidence="5 6">
    <name type="scientific">Flavisolibacter ginsengisoli DSM 18119</name>
    <dbReference type="NCBI Taxonomy" id="1121884"/>
    <lineage>
        <taxon>Bacteria</taxon>
        <taxon>Pseudomonadati</taxon>
        <taxon>Bacteroidota</taxon>
        <taxon>Chitinophagia</taxon>
        <taxon>Chitinophagales</taxon>
        <taxon>Chitinophagaceae</taxon>
        <taxon>Flavisolibacter</taxon>
    </lineage>
</organism>
<dbReference type="PANTHER" id="PTHR43630">
    <property type="entry name" value="POLY-BETA-1,6-N-ACETYL-D-GLUCOSAMINE SYNTHASE"/>
    <property type="match status" value="1"/>
</dbReference>
<protein>
    <submittedName>
        <fullName evidence="5">Glycosyltransferase, catalytic subunit of cellulose synthase and poly-beta-1,6-N-acetylglucosamine synthase</fullName>
    </submittedName>
</protein>
<proteinExistence type="inferred from homology"/>
<dbReference type="AlphaFoldDB" id="A0A1M5DUX7"/>
<dbReference type="Proteomes" id="UP000184048">
    <property type="component" value="Unassembled WGS sequence"/>
</dbReference>
<evidence type="ECO:0000256" key="2">
    <source>
        <dbReference type="ARBA" id="ARBA00022676"/>
    </source>
</evidence>
<feature type="transmembrane region" description="Helical" evidence="4">
    <location>
        <begin position="328"/>
        <end position="350"/>
    </location>
</feature>
<comment type="similarity">
    <text evidence="1">Belongs to the glycosyltransferase 2 family.</text>
</comment>
<dbReference type="RefSeq" id="WP_072836484.1">
    <property type="nucleotide sequence ID" value="NZ_FQUU01000016.1"/>
</dbReference>
<keyword evidence="3 5" id="KW-0808">Transferase</keyword>
<dbReference type="PANTHER" id="PTHR43630:SF1">
    <property type="entry name" value="POLY-BETA-1,6-N-ACETYL-D-GLUCOSAMINE SYNTHASE"/>
    <property type="match status" value="1"/>
</dbReference>
<evidence type="ECO:0000313" key="5">
    <source>
        <dbReference type="EMBL" id="SHF70813.1"/>
    </source>
</evidence>
<evidence type="ECO:0000256" key="4">
    <source>
        <dbReference type="SAM" id="Phobius"/>
    </source>
</evidence>
<dbReference type="Pfam" id="PF13641">
    <property type="entry name" value="Glyco_tranf_2_3"/>
    <property type="match status" value="1"/>
</dbReference>